<dbReference type="InterPro" id="IPR045260">
    <property type="entry name" value="Sec12-like"/>
</dbReference>
<dbReference type="Gene3D" id="2.130.10.10">
    <property type="entry name" value="YVTN repeat-like/Quinoprotein amine dehydrogenase"/>
    <property type="match status" value="1"/>
</dbReference>
<keyword evidence="9 10" id="KW-0472">Membrane</keyword>
<dbReference type="PANTHER" id="PTHR23284">
    <property type="entry name" value="PROLACTIN REGULATORY ELEMENT BINDING PROTEIN"/>
    <property type="match status" value="1"/>
</dbReference>
<evidence type="ECO:0000256" key="4">
    <source>
        <dbReference type="ARBA" id="ARBA00022737"/>
    </source>
</evidence>
<dbReference type="AlphaFoldDB" id="A0A218ZCR7"/>
<organism evidence="12 13">
    <name type="scientific">Diplocarpon coronariae</name>
    <dbReference type="NCBI Taxonomy" id="2795749"/>
    <lineage>
        <taxon>Eukaryota</taxon>
        <taxon>Fungi</taxon>
        <taxon>Dikarya</taxon>
        <taxon>Ascomycota</taxon>
        <taxon>Pezizomycotina</taxon>
        <taxon>Leotiomycetes</taxon>
        <taxon>Helotiales</taxon>
        <taxon>Drepanopezizaceae</taxon>
        <taxon>Diplocarpon</taxon>
    </lineage>
</organism>
<evidence type="ECO:0000256" key="6">
    <source>
        <dbReference type="ARBA" id="ARBA00022892"/>
    </source>
</evidence>
<accession>A0A218ZCR7</accession>
<dbReference type="GO" id="GO:0005085">
    <property type="term" value="F:guanyl-nucleotide exchange factor activity"/>
    <property type="evidence" value="ECO:0007669"/>
    <property type="project" value="InterPro"/>
</dbReference>
<keyword evidence="13" id="KW-1185">Reference proteome</keyword>
<comment type="similarity">
    <text evidence="10">Belongs to the WD repeat SEC12 family.</text>
</comment>
<gene>
    <name evidence="12" type="ORF">B2J93_645</name>
</gene>
<evidence type="ECO:0000256" key="8">
    <source>
        <dbReference type="ARBA" id="ARBA00022989"/>
    </source>
</evidence>
<evidence type="ECO:0000256" key="7">
    <source>
        <dbReference type="ARBA" id="ARBA00022927"/>
    </source>
</evidence>
<feature type="compositionally biased region" description="Low complexity" evidence="11">
    <location>
        <begin position="521"/>
        <end position="532"/>
    </location>
</feature>
<dbReference type="FunFam" id="2.130.10.10:FF:001559">
    <property type="entry name" value="Uncharacterized protein"/>
    <property type="match status" value="1"/>
</dbReference>
<keyword evidence="4 10" id="KW-0677">Repeat</keyword>
<dbReference type="GO" id="GO:0000139">
    <property type="term" value="C:Golgi membrane"/>
    <property type="evidence" value="ECO:0007669"/>
    <property type="project" value="UniProtKB-SubCell"/>
</dbReference>
<keyword evidence="3 10" id="KW-0812">Transmembrane</keyword>
<dbReference type="STRING" id="503106.A0A218ZCR7"/>
<keyword evidence="1 10" id="KW-0813">Transport</keyword>
<evidence type="ECO:0000256" key="5">
    <source>
        <dbReference type="ARBA" id="ARBA00022824"/>
    </source>
</evidence>
<evidence type="ECO:0000256" key="1">
    <source>
        <dbReference type="ARBA" id="ARBA00022448"/>
    </source>
</evidence>
<dbReference type="InParanoid" id="A0A218ZCR7"/>
<sequence length="673" mass="72055">MTPLIHFAKSTLSYPLYAVDFDPLDSSRLLVGGGGGAGRTGVGNKITLLDTTNPNELKELRDIELSKDEDNVTSLAAGLDQNGASLVFAGVNSSPEDLGKGKNLHFRVFRTGATATTTAKGKGKGKGKAVAKKAAPDTITEISRSALFAGKEKDIYQRITRLSKPFPGQSQLGAVATGLCKASEIVLFDTTSTSPPRSRGAVQSNKEAVDVDFIQTGINEYLFAYCDEHDIYLKTISETTDSQEPECIYITPATREVGMGKPTTPKFRAMRFLTKEFLIMLTNVANSSGVVLQIFRIPPTGKGQCRLAQSLRLPLGISKATGLAVSNLTPPASPTAAQGYTQFVIAVAGHDISLRLFKVDLQVEGSVSMVSKIQSFRTLTKVHPLQITGLAFSNFTPPTHPVTAQTPPQHLKLASISVANTVIVHTLPLFPVPLSVKRGQSKTPRYVVALPSTAAVYGLGITVSIMAIALASIIIQAILEVRGGVPVYLNARTHLPVVLQERLGRPYEFPSGYSSAATNAEIPPSTETPTPIANMDPTEPFTNAEARPTKPHPAGYNHHLGVPDDDDAAAESGSAHRLPSFLEELKQKTSEGKDVVVLKEQDGEDGVKVHVHADNEPHDGKNWEDLAPEQKEGWKQKLQAAGHWAEDMGEPVLKGVLFSELAGVVGDAVRGQM</sequence>
<dbReference type="PANTHER" id="PTHR23284:SF0">
    <property type="entry name" value="PROLACTIN REGULATORY ELEMENT-BINDING PROTEIN"/>
    <property type="match status" value="1"/>
</dbReference>
<evidence type="ECO:0000256" key="2">
    <source>
        <dbReference type="ARBA" id="ARBA00022574"/>
    </source>
</evidence>
<comment type="subcellular location">
    <subcellularLocation>
        <location evidence="10">Endoplasmic reticulum membrane</location>
        <topology evidence="10">Single-pass type II membrane protein</topology>
    </subcellularLocation>
    <subcellularLocation>
        <location evidence="10">Golgi apparatus membrane</location>
        <topology evidence="10">Single-pass type II membrane protein</topology>
    </subcellularLocation>
</comment>
<dbReference type="GO" id="GO:0015031">
    <property type="term" value="P:protein transport"/>
    <property type="evidence" value="ECO:0007669"/>
    <property type="project" value="UniProtKB-KW"/>
</dbReference>
<keyword evidence="7 10" id="KW-0653">Protein transport</keyword>
<feature type="transmembrane region" description="Helical" evidence="10">
    <location>
        <begin position="413"/>
        <end position="434"/>
    </location>
</feature>
<proteinExistence type="inferred from homology"/>
<keyword evidence="5 10" id="KW-0256">Endoplasmic reticulum</keyword>
<evidence type="ECO:0000256" key="11">
    <source>
        <dbReference type="SAM" id="MobiDB-lite"/>
    </source>
</evidence>
<comment type="caution">
    <text evidence="12">The sequence shown here is derived from an EMBL/GenBank/DDBJ whole genome shotgun (WGS) entry which is preliminary data.</text>
</comment>
<evidence type="ECO:0000256" key="3">
    <source>
        <dbReference type="ARBA" id="ARBA00022692"/>
    </source>
</evidence>
<comment type="function">
    <text evidence="10">Guanine nucleotide-exchange factor (GEF) required for the formation or budding of transport vesicles from the ER.</text>
</comment>
<name>A0A218ZCR7_9HELO</name>
<feature type="transmembrane region" description="Helical" evidence="10">
    <location>
        <begin position="446"/>
        <end position="479"/>
    </location>
</feature>
<keyword evidence="8 10" id="KW-1133">Transmembrane helix</keyword>
<comment type="caution">
    <text evidence="10">Lacks conserved residue(s) required for the propagation of feature annotation.</text>
</comment>
<protein>
    <recommendedName>
        <fullName evidence="10">Guanine nucleotide-exchange factor SEC12</fullName>
    </recommendedName>
</protein>
<dbReference type="GO" id="GO:0006888">
    <property type="term" value="P:endoplasmic reticulum to Golgi vesicle-mediated transport"/>
    <property type="evidence" value="ECO:0007669"/>
    <property type="project" value="UniProtKB-UniRule"/>
</dbReference>
<dbReference type="OrthoDB" id="16538at2759"/>
<reference evidence="12 13" key="1">
    <citation type="submission" date="2017-04" db="EMBL/GenBank/DDBJ databases">
        <title>Draft genome sequence of Marssonina coronaria NL1: causal agent of apple blotch.</title>
        <authorList>
            <person name="Cheng Q."/>
        </authorList>
    </citation>
    <scope>NUCLEOTIDE SEQUENCE [LARGE SCALE GENOMIC DNA]</scope>
    <source>
        <strain evidence="12 13">NL1</strain>
    </source>
</reference>
<feature type="region of interest" description="Disordered" evidence="11">
    <location>
        <begin position="514"/>
        <end position="554"/>
    </location>
</feature>
<evidence type="ECO:0000313" key="13">
    <source>
        <dbReference type="Proteomes" id="UP000242519"/>
    </source>
</evidence>
<evidence type="ECO:0000256" key="9">
    <source>
        <dbReference type="ARBA" id="ARBA00023136"/>
    </source>
</evidence>
<dbReference type="GO" id="GO:0005789">
    <property type="term" value="C:endoplasmic reticulum membrane"/>
    <property type="evidence" value="ECO:0007669"/>
    <property type="project" value="UniProtKB-SubCell"/>
</dbReference>
<keyword evidence="2 10" id="KW-0853">WD repeat</keyword>
<dbReference type="GO" id="GO:0003400">
    <property type="term" value="P:regulation of COPII vesicle coating"/>
    <property type="evidence" value="ECO:0007669"/>
    <property type="project" value="UniProtKB-UniRule"/>
</dbReference>
<keyword evidence="6" id="KW-0931">ER-Golgi transport</keyword>
<dbReference type="Proteomes" id="UP000242519">
    <property type="component" value="Unassembled WGS sequence"/>
</dbReference>
<evidence type="ECO:0000256" key="10">
    <source>
        <dbReference type="RuleBase" id="RU369019"/>
    </source>
</evidence>
<dbReference type="EMBL" id="MZNU01000083">
    <property type="protein sequence ID" value="OWP05075.1"/>
    <property type="molecule type" value="Genomic_DNA"/>
</dbReference>
<dbReference type="InterPro" id="IPR015943">
    <property type="entry name" value="WD40/YVTN_repeat-like_dom_sf"/>
</dbReference>
<evidence type="ECO:0000313" key="12">
    <source>
        <dbReference type="EMBL" id="OWP05075.1"/>
    </source>
</evidence>